<dbReference type="RefSeq" id="WP_054773115.1">
    <property type="nucleotide sequence ID" value="NZ_AP019782.1"/>
</dbReference>
<dbReference type="FunFam" id="1.10.8.10:FF:000001">
    <property type="entry name" value="Elongation factor Ts"/>
    <property type="match status" value="1"/>
</dbReference>
<dbReference type="Proteomes" id="UP000824988">
    <property type="component" value="Chromosome"/>
</dbReference>
<dbReference type="PROSITE" id="PS01127">
    <property type="entry name" value="EF_TS_2"/>
    <property type="match status" value="1"/>
</dbReference>
<dbReference type="InterPro" id="IPR009060">
    <property type="entry name" value="UBA-like_sf"/>
</dbReference>
<dbReference type="Gene3D" id="1.10.8.10">
    <property type="entry name" value="DNA helicase RuvA subunit, C-terminal domain"/>
    <property type="match status" value="1"/>
</dbReference>
<dbReference type="InterPro" id="IPR014039">
    <property type="entry name" value="Transl_elong_EFTs/EF1B_dimer"/>
</dbReference>
<dbReference type="GO" id="GO:0003746">
    <property type="term" value="F:translation elongation factor activity"/>
    <property type="evidence" value="ECO:0007669"/>
    <property type="project" value="UniProtKB-UniRule"/>
</dbReference>
<keyword evidence="4 6" id="KW-0251">Elongation factor</keyword>
<dbReference type="PANTHER" id="PTHR11741">
    <property type="entry name" value="ELONGATION FACTOR TS"/>
    <property type="match status" value="1"/>
</dbReference>
<name>A0A8D5AHX6_9GAMM</name>
<evidence type="ECO:0000256" key="2">
    <source>
        <dbReference type="ARBA" id="ARBA00016956"/>
    </source>
</evidence>
<dbReference type="PROSITE" id="PS01126">
    <property type="entry name" value="EF_TS_1"/>
    <property type="match status" value="1"/>
</dbReference>
<dbReference type="SUPFAM" id="SSF54713">
    <property type="entry name" value="Elongation factor Ts (EF-Ts), dimerisation domain"/>
    <property type="match status" value="2"/>
</dbReference>
<dbReference type="InterPro" id="IPR018101">
    <property type="entry name" value="Transl_elong_Ts_CS"/>
</dbReference>
<keyword evidence="5 6" id="KW-0648">Protein biosynthesis</keyword>
<proteinExistence type="inferred from homology"/>
<evidence type="ECO:0000313" key="11">
    <source>
        <dbReference type="Proteomes" id="UP000824988"/>
    </source>
</evidence>
<evidence type="ECO:0000256" key="6">
    <source>
        <dbReference type="HAMAP-Rule" id="MF_00050"/>
    </source>
</evidence>
<organism evidence="10 11">
    <name type="scientific">Methylogaea oryzae</name>
    <dbReference type="NCBI Taxonomy" id="1295382"/>
    <lineage>
        <taxon>Bacteria</taxon>
        <taxon>Pseudomonadati</taxon>
        <taxon>Pseudomonadota</taxon>
        <taxon>Gammaproteobacteria</taxon>
        <taxon>Methylococcales</taxon>
        <taxon>Methylococcaceae</taxon>
        <taxon>Methylogaea</taxon>
    </lineage>
</organism>
<dbReference type="KEGG" id="moz:MoryE10_13420"/>
<evidence type="ECO:0000256" key="3">
    <source>
        <dbReference type="ARBA" id="ARBA00022490"/>
    </source>
</evidence>
<evidence type="ECO:0000256" key="4">
    <source>
        <dbReference type="ARBA" id="ARBA00022768"/>
    </source>
</evidence>
<evidence type="ECO:0000256" key="1">
    <source>
        <dbReference type="ARBA" id="ARBA00005532"/>
    </source>
</evidence>
<dbReference type="EMBL" id="AP019782">
    <property type="protein sequence ID" value="BBL70736.1"/>
    <property type="molecule type" value="Genomic_DNA"/>
</dbReference>
<dbReference type="SUPFAM" id="SSF46934">
    <property type="entry name" value="UBA-like"/>
    <property type="match status" value="1"/>
</dbReference>
<sequence length="292" mass="31278">MNITAAMVKELRERTGSGMMECKKALTEANGDMEAAIEWMRKTGLTKADKKAGRTAAEGYVCVKMSADGKVAALVEINSETDFVAKADDFVKFANDVADLVAANDVSSLEQVSALSLNGSTVDETRRALVAKLGENINLRRFERYTSADGVLAGYSHGSRIGVLVELKGGNAELGRDIAMHVAASKPVCLDESGVPAELIAKEKEIFSAQALESGKPAEIVEKMVQGRINKFLGEITLVGQPFVKNPDVTVAGLLKEKSASVARFVRYEVGEGIEKEESNFAEEVMAQVRGA</sequence>
<protein>
    <recommendedName>
        <fullName evidence="2 6">Elongation factor Ts</fullName>
        <shortName evidence="6">EF-Ts</shortName>
    </recommendedName>
</protein>
<reference evidence="10" key="1">
    <citation type="submission" date="2019-06" db="EMBL/GenBank/DDBJ databases">
        <title>Complete genome sequence of Methylogaea oryzae strain JCM16910.</title>
        <authorList>
            <person name="Asakawa S."/>
        </authorList>
    </citation>
    <scope>NUCLEOTIDE SEQUENCE</scope>
    <source>
        <strain evidence="10">E10</strain>
    </source>
</reference>
<gene>
    <name evidence="6 10" type="primary">tsf</name>
    <name evidence="10" type="ORF">MoryE10_13420</name>
</gene>
<dbReference type="Pfam" id="PF00889">
    <property type="entry name" value="EF_TS"/>
    <property type="match status" value="1"/>
</dbReference>
<evidence type="ECO:0000259" key="9">
    <source>
        <dbReference type="Pfam" id="PF00889"/>
    </source>
</evidence>
<feature type="region of interest" description="Involved in Mg(2+) ion dislocation from EF-Tu" evidence="6">
    <location>
        <begin position="81"/>
        <end position="84"/>
    </location>
</feature>
<dbReference type="CDD" id="cd14275">
    <property type="entry name" value="UBA_EF-Ts"/>
    <property type="match status" value="1"/>
</dbReference>
<comment type="subcellular location">
    <subcellularLocation>
        <location evidence="6 8">Cytoplasm</location>
    </subcellularLocation>
</comment>
<keyword evidence="3 6" id="KW-0963">Cytoplasm</keyword>
<dbReference type="HAMAP" id="MF_00050">
    <property type="entry name" value="EF_Ts"/>
    <property type="match status" value="1"/>
</dbReference>
<keyword evidence="11" id="KW-1185">Reference proteome</keyword>
<evidence type="ECO:0000256" key="7">
    <source>
        <dbReference type="RuleBase" id="RU000642"/>
    </source>
</evidence>
<evidence type="ECO:0000256" key="5">
    <source>
        <dbReference type="ARBA" id="ARBA00022917"/>
    </source>
</evidence>
<dbReference type="NCBIfam" id="TIGR00116">
    <property type="entry name" value="tsf"/>
    <property type="match status" value="1"/>
</dbReference>
<dbReference type="PANTHER" id="PTHR11741:SF0">
    <property type="entry name" value="ELONGATION FACTOR TS, MITOCHONDRIAL"/>
    <property type="match status" value="1"/>
</dbReference>
<accession>A0A8D5AHX6</accession>
<dbReference type="Gene3D" id="1.10.286.20">
    <property type="match status" value="1"/>
</dbReference>
<dbReference type="InterPro" id="IPR001816">
    <property type="entry name" value="Transl_elong_EFTs/EF1B"/>
</dbReference>
<dbReference type="AlphaFoldDB" id="A0A8D5AHX6"/>
<feature type="domain" description="Translation elongation factor EFTs/EF1B dimerisation" evidence="9">
    <location>
        <begin position="72"/>
        <end position="272"/>
    </location>
</feature>
<comment type="similarity">
    <text evidence="1 6 7">Belongs to the EF-Ts family.</text>
</comment>
<dbReference type="FunFam" id="1.10.286.20:FF:000001">
    <property type="entry name" value="Elongation factor Ts"/>
    <property type="match status" value="1"/>
</dbReference>
<comment type="function">
    <text evidence="6 7">Associates with the EF-Tu.GDP complex and induces the exchange of GDP to GTP. It remains bound to the aminoacyl-tRNA.EF-Tu.GTP complex up to the GTP hydrolysis stage on the ribosome.</text>
</comment>
<dbReference type="Gene3D" id="3.30.479.20">
    <property type="entry name" value="Elongation factor Ts, dimerisation domain"/>
    <property type="match status" value="2"/>
</dbReference>
<dbReference type="InterPro" id="IPR036402">
    <property type="entry name" value="EF-Ts_dimer_sf"/>
</dbReference>
<dbReference type="GO" id="GO:0005737">
    <property type="term" value="C:cytoplasm"/>
    <property type="evidence" value="ECO:0007669"/>
    <property type="project" value="UniProtKB-SubCell"/>
</dbReference>
<evidence type="ECO:0000256" key="8">
    <source>
        <dbReference type="RuleBase" id="RU000643"/>
    </source>
</evidence>
<evidence type="ECO:0000313" key="10">
    <source>
        <dbReference type="EMBL" id="BBL70736.1"/>
    </source>
</evidence>